<evidence type="ECO:0000313" key="2">
    <source>
        <dbReference type="EMBL" id="NEN04572.1"/>
    </source>
</evidence>
<keyword evidence="1" id="KW-0472">Membrane</keyword>
<gene>
    <name evidence="2" type="ORF">G3T36_01675</name>
</gene>
<name>A0A6L9XT45_9MICO</name>
<evidence type="ECO:0000313" key="3">
    <source>
        <dbReference type="Proteomes" id="UP000474967"/>
    </source>
</evidence>
<dbReference type="RefSeq" id="WP_163287678.1">
    <property type="nucleotide sequence ID" value="NZ_JAAGWY010000001.1"/>
</dbReference>
<keyword evidence="3" id="KW-1185">Reference proteome</keyword>
<feature type="transmembrane region" description="Helical" evidence="1">
    <location>
        <begin position="71"/>
        <end position="91"/>
    </location>
</feature>
<reference evidence="2 3" key="1">
    <citation type="journal article" date="2014" name="J. Microbiol.">
        <title>Diaminobutyricibacter tongyongensis gen. nov., sp. nov. and Homoserinibacter gongjuensis gen. nov., sp. nov. belong to the family Microbacteriaceae.</title>
        <authorList>
            <person name="Kim S.J."/>
            <person name="Ahn J.H."/>
            <person name="Weon H.Y."/>
            <person name="Hamada M."/>
            <person name="Suzuki K."/>
            <person name="Kwon S.W."/>
        </authorList>
    </citation>
    <scope>NUCLEOTIDE SEQUENCE [LARGE SCALE GENOMIC DNA]</scope>
    <source>
        <strain evidence="2 3">NBRC 108724</strain>
    </source>
</reference>
<keyword evidence="1" id="KW-1133">Transmembrane helix</keyword>
<sequence length="175" mass="19192">MGVDGLRSEPPLTSELAFERRWSVRLRVGARANVVVGIVALVVAVAAAVILVISFATAGGPTHTTIGSARLGLLLALALGAVGVAATWRIWRVTRDGRWVPTSPILPALVEDGGRVVIEKYSGACPECGGRLRFYNRPVRWHYEPDEAGRRTVVDERSPSAECRRDTRHWWTIDR</sequence>
<feature type="transmembrane region" description="Helical" evidence="1">
    <location>
        <begin position="34"/>
        <end position="59"/>
    </location>
</feature>
<dbReference type="Proteomes" id="UP000474967">
    <property type="component" value="Unassembled WGS sequence"/>
</dbReference>
<dbReference type="EMBL" id="JAAGWY010000001">
    <property type="protein sequence ID" value="NEN04572.1"/>
    <property type="molecule type" value="Genomic_DNA"/>
</dbReference>
<evidence type="ECO:0000256" key="1">
    <source>
        <dbReference type="SAM" id="Phobius"/>
    </source>
</evidence>
<organism evidence="2 3">
    <name type="scientific">Leifsonia tongyongensis</name>
    <dbReference type="NCBI Taxonomy" id="1268043"/>
    <lineage>
        <taxon>Bacteria</taxon>
        <taxon>Bacillati</taxon>
        <taxon>Actinomycetota</taxon>
        <taxon>Actinomycetes</taxon>
        <taxon>Micrococcales</taxon>
        <taxon>Microbacteriaceae</taxon>
        <taxon>Leifsonia</taxon>
    </lineage>
</organism>
<comment type="caution">
    <text evidence="2">The sequence shown here is derived from an EMBL/GenBank/DDBJ whole genome shotgun (WGS) entry which is preliminary data.</text>
</comment>
<proteinExistence type="predicted"/>
<protein>
    <submittedName>
        <fullName evidence="2">Uncharacterized protein</fullName>
    </submittedName>
</protein>
<keyword evidence="1" id="KW-0812">Transmembrane</keyword>
<dbReference type="AlphaFoldDB" id="A0A6L9XT45"/>
<accession>A0A6L9XT45</accession>